<dbReference type="Proteomes" id="UP000001940">
    <property type="component" value="Chromosome V"/>
</dbReference>
<dbReference type="HOGENOM" id="CLU_1290020_0_0_1"/>
<dbReference type="eggNOG" id="KOG2085">
    <property type="taxonomic scope" value="Eukaryota"/>
</dbReference>
<dbReference type="RefSeq" id="NP_741685.1">
    <property type="nucleotide sequence ID" value="NM_171595.5"/>
</dbReference>
<protein>
    <submittedName>
        <fullName evidence="1">RsbRD_N domain-containing protein</fullName>
    </submittedName>
</protein>
<dbReference type="CTD" id="189731"/>
<dbReference type="AlphaFoldDB" id="Q9NEU1"/>
<evidence type="ECO:0000313" key="2">
    <source>
        <dbReference type="Proteomes" id="UP000001940"/>
    </source>
</evidence>
<reference evidence="1 2" key="1">
    <citation type="journal article" date="1998" name="Science">
        <title>Genome sequence of the nematode C. elegans: a platform for investigating biology.</title>
        <authorList>
            <consortium name="The C. elegans sequencing consortium"/>
            <person name="Sulson J.E."/>
            <person name="Waterston R."/>
        </authorList>
    </citation>
    <scope>NUCLEOTIDE SEQUENCE [LARGE SCALE GENOMIC DNA]</scope>
    <source>
        <strain evidence="1 2">Bristol N2</strain>
    </source>
</reference>
<evidence type="ECO:0000313" key="1">
    <source>
        <dbReference type="EMBL" id="CAC51063.1"/>
    </source>
</evidence>
<keyword evidence="2" id="KW-1185">Reference proteome</keyword>
<dbReference type="WormBase" id="Y39B6A.13">
    <property type="protein sequence ID" value="CE21694"/>
    <property type="gene ID" value="WBGene00012675"/>
</dbReference>
<dbReference type="UCSC" id="Y39B6A.13">
    <property type="organism name" value="c. elegans"/>
</dbReference>
<gene>
    <name evidence="1" type="ORF">CELE_Y39B6A.13</name>
    <name evidence="1 3" type="ORF">Y39B6A.13</name>
</gene>
<dbReference type="PaxDb" id="6239-Y39B6A.13"/>
<dbReference type="GeneID" id="189731"/>
<dbReference type="PeptideAtlas" id="Q9NEU1"/>
<evidence type="ECO:0007829" key="4">
    <source>
        <dbReference type="PeptideAtlas" id="Q9NEU1"/>
    </source>
</evidence>
<dbReference type="OMA" id="MDIAPIF"/>
<name>Q9NEU1_CAEEL</name>
<organism evidence="1 2">
    <name type="scientific">Caenorhabditis elegans</name>
    <dbReference type="NCBI Taxonomy" id="6239"/>
    <lineage>
        <taxon>Eukaryota</taxon>
        <taxon>Metazoa</taxon>
        <taxon>Ecdysozoa</taxon>
        <taxon>Nematoda</taxon>
        <taxon>Chromadorea</taxon>
        <taxon>Rhabditida</taxon>
        <taxon>Rhabditina</taxon>
        <taxon>Rhabditomorpha</taxon>
        <taxon>Rhabditoidea</taxon>
        <taxon>Rhabditidae</taxon>
        <taxon>Peloderinae</taxon>
        <taxon>Caenorhabditis</taxon>
    </lineage>
</organism>
<evidence type="ECO:0000313" key="3">
    <source>
        <dbReference type="WormBase" id="Y39B6A.13"/>
    </source>
</evidence>
<dbReference type="PIR" id="T45045">
    <property type="entry name" value="T45045"/>
</dbReference>
<dbReference type="STRING" id="6239.Y39B6A.13.1"/>
<dbReference type="FunCoup" id="Q9NEU1">
    <property type="interactions" value="254"/>
</dbReference>
<dbReference type="KEGG" id="cel:CELE_Y39B6A.13"/>
<accession>Q9NEU1</accession>
<dbReference type="OrthoDB" id="5816788at2759"/>
<dbReference type="InParanoid" id="Q9NEU1"/>
<dbReference type="IntAct" id="Q9NEU1">
    <property type="interactions" value="1"/>
</dbReference>
<proteinExistence type="evidence at protein level"/>
<keyword evidence="4" id="KW-1267">Proteomics identification</keyword>
<dbReference type="AGR" id="WB:WBGene00012675"/>
<dbReference type="Bgee" id="WBGene00012675">
    <property type="expression patterns" value="Expressed in germ line (C elegans) and 4 other cell types or tissues"/>
</dbReference>
<sequence>MDIAPIFREIFDQFSSDNIYRSWHKISQEIRSGDEKERVFRLIVKISMQKLDTYEAGKEVNRENPQISAQFPDFLFKFLHAFQFLPSDQQTFANSMFLLKIIDLFGSECPKIINFSEISYISRLLELATNVLLKDLFENSVNLYPKDGKFRKIGARDLLDGVVMSEEPEDGKYKEKSFLKMKTKLMELEPRGNSDFERKYLDFESKNV</sequence>
<dbReference type="EMBL" id="BX284605">
    <property type="protein sequence ID" value="CAC51063.1"/>
    <property type="molecule type" value="Genomic_DNA"/>
</dbReference>